<keyword evidence="1" id="KW-1133">Transmembrane helix</keyword>
<keyword evidence="1" id="KW-0812">Transmembrane</keyword>
<evidence type="ECO:0000259" key="2">
    <source>
        <dbReference type="Pfam" id="PF25842"/>
    </source>
</evidence>
<name>A0A329LRN9_9BACL</name>
<accession>A0A329LRN9</accession>
<gene>
    <name evidence="3" type="ORF">DQG23_37670</name>
</gene>
<dbReference type="Gene3D" id="2.40.50.140">
    <property type="entry name" value="Nucleic acid-binding proteins"/>
    <property type="match status" value="1"/>
</dbReference>
<evidence type="ECO:0000313" key="3">
    <source>
        <dbReference type="EMBL" id="RAV10454.1"/>
    </source>
</evidence>
<dbReference type="OrthoDB" id="1683445at2"/>
<feature type="transmembrane region" description="Helical" evidence="1">
    <location>
        <begin position="71"/>
        <end position="91"/>
    </location>
</feature>
<dbReference type="InterPro" id="IPR058653">
    <property type="entry name" value="NfeD2_TM"/>
</dbReference>
<organism evidence="3 4">
    <name type="scientific">Paenibacillus contaminans</name>
    <dbReference type="NCBI Taxonomy" id="450362"/>
    <lineage>
        <taxon>Bacteria</taxon>
        <taxon>Bacillati</taxon>
        <taxon>Bacillota</taxon>
        <taxon>Bacilli</taxon>
        <taxon>Bacillales</taxon>
        <taxon>Paenibacillaceae</taxon>
        <taxon>Paenibacillus</taxon>
    </lineage>
</organism>
<dbReference type="AlphaFoldDB" id="A0A329LRN9"/>
<dbReference type="InterPro" id="IPR012340">
    <property type="entry name" value="NA-bd_OB-fold"/>
</dbReference>
<keyword evidence="3" id="KW-0378">Hydrolase</keyword>
<sequence>MLTVFWGCLIFGVLFAFVSVVLGDLLSSAVDGMLDFLSIDILQPMVVAGAVTAFGGTGIMLTKYTGFGSMLILTLAVLIALGIALIVYFAYVRPMRNAENSTAFSMRRLTGRIGEVIVPIPAQGYGEVLMSTGAGHTNQIAASFEKIAIQAGTKVVIVEVKDDTLFVSRFEQ</sequence>
<evidence type="ECO:0000256" key="1">
    <source>
        <dbReference type="SAM" id="Phobius"/>
    </source>
</evidence>
<reference evidence="3 4" key="1">
    <citation type="journal article" date="2009" name="Int. J. Syst. Evol. Microbiol.">
        <title>Paenibacillus contaminans sp. nov., isolated from a contaminated laboratory plate.</title>
        <authorList>
            <person name="Chou J.H."/>
            <person name="Lee J.H."/>
            <person name="Lin M.C."/>
            <person name="Chang P.S."/>
            <person name="Arun A.B."/>
            <person name="Young C.C."/>
            <person name="Chen W.M."/>
        </authorList>
    </citation>
    <scope>NUCLEOTIDE SEQUENCE [LARGE SCALE GENOMIC DNA]</scope>
    <source>
        <strain evidence="3 4">CKOBP-6</strain>
    </source>
</reference>
<dbReference type="Pfam" id="PF25842">
    <property type="entry name" value="NfeD_TM"/>
    <property type="match status" value="1"/>
</dbReference>
<keyword evidence="4" id="KW-1185">Reference proteome</keyword>
<keyword evidence="3" id="KW-0645">Protease</keyword>
<keyword evidence="1" id="KW-0472">Membrane</keyword>
<comment type="caution">
    <text evidence="3">The sequence shown here is derived from an EMBL/GenBank/DDBJ whole genome shotgun (WGS) entry which is preliminary data.</text>
</comment>
<dbReference type="GO" id="GO:0008233">
    <property type="term" value="F:peptidase activity"/>
    <property type="evidence" value="ECO:0007669"/>
    <property type="project" value="UniProtKB-KW"/>
</dbReference>
<feature type="domain" description="Membrane protein NfeD2 N-terminal transmembrane" evidence="2">
    <location>
        <begin position="2"/>
        <end position="100"/>
    </location>
</feature>
<proteinExistence type="predicted"/>
<dbReference type="GO" id="GO:0006508">
    <property type="term" value="P:proteolysis"/>
    <property type="evidence" value="ECO:0007669"/>
    <property type="project" value="UniProtKB-KW"/>
</dbReference>
<evidence type="ECO:0000313" key="4">
    <source>
        <dbReference type="Proteomes" id="UP000250369"/>
    </source>
</evidence>
<dbReference type="RefSeq" id="WP_113036200.1">
    <property type="nucleotide sequence ID" value="NZ_QMFB01000043.1"/>
</dbReference>
<dbReference type="EMBL" id="QMFB01000043">
    <property type="protein sequence ID" value="RAV10454.1"/>
    <property type="molecule type" value="Genomic_DNA"/>
</dbReference>
<protein>
    <submittedName>
        <fullName evidence="3">Protease</fullName>
    </submittedName>
</protein>
<dbReference type="Proteomes" id="UP000250369">
    <property type="component" value="Unassembled WGS sequence"/>
</dbReference>